<name>A0A2A9PEL2_OPHUN</name>
<comment type="caution">
    <text evidence="2">The sequence shown here is derived from an EMBL/GenBank/DDBJ whole genome shotgun (WGS) entry which is preliminary data.</text>
</comment>
<accession>A0A2A9PEL2</accession>
<feature type="compositionally biased region" description="Low complexity" evidence="1">
    <location>
        <begin position="153"/>
        <end position="165"/>
    </location>
</feature>
<keyword evidence="3" id="KW-1185">Reference proteome</keyword>
<proteinExistence type="predicted"/>
<feature type="compositionally biased region" description="Basic and acidic residues" evidence="1">
    <location>
        <begin position="43"/>
        <end position="57"/>
    </location>
</feature>
<feature type="region of interest" description="Disordered" evidence="1">
    <location>
        <begin position="1"/>
        <end position="62"/>
    </location>
</feature>
<dbReference type="OrthoDB" id="5235746at2759"/>
<dbReference type="EMBL" id="LAZP02000162">
    <property type="protein sequence ID" value="PFH59945.1"/>
    <property type="molecule type" value="Genomic_DNA"/>
</dbReference>
<evidence type="ECO:0000313" key="3">
    <source>
        <dbReference type="Proteomes" id="UP000037136"/>
    </source>
</evidence>
<protein>
    <submittedName>
        <fullName evidence="2">Uncharacterized protein</fullName>
    </submittedName>
</protein>
<reference evidence="2 3" key="2">
    <citation type="journal article" date="2017" name="Sci. Rep.">
        <title>Ant-infecting Ophiocordyceps genomes reveal a high diversity of potential behavioral manipulation genes and a possible major role for enterotoxins.</title>
        <authorList>
            <person name="de Bekker C."/>
            <person name="Ohm R.A."/>
            <person name="Evans H.C."/>
            <person name="Brachmann A."/>
            <person name="Hughes D.P."/>
        </authorList>
    </citation>
    <scope>NUCLEOTIDE SEQUENCE [LARGE SCALE GENOMIC DNA]</scope>
    <source>
        <strain evidence="2 3">SC16a</strain>
    </source>
</reference>
<feature type="compositionally biased region" description="Pro residues" evidence="1">
    <location>
        <begin position="214"/>
        <end position="224"/>
    </location>
</feature>
<feature type="compositionally biased region" description="Low complexity" evidence="1">
    <location>
        <begin position="18"/>
        <end position="31"/>
    </location>
</feature>
<feature type="compositionally biased region" description="Basic and acidic residues" evidence="1">
    <location>
        <begin position="1"/>
        <end position="17"/>
    </location>
</feature>
<feature type="region of interest" description="Disordered" evidence="1">
    <location>
        <begin position="83"/>
        <end position="255"/>
    </location>
</feature>
<sequence length="348" mass="35669">MVDAIDKEVATGEEHIAPKPVEVTSVPETPVNGATPAGGTPRPEMKIPVEPEDDSKPGIDVSGCAAKPAAVMEEAAANGEHVQVATTVAPDDELEAKASAMESSSSAQAPMGAASLDPVAKTSASSVEPVAETSVSEPEAAMPSTTEPAKTIPSTADPAASNSSPSPTPAGEKRKLTTDDAPSPKKTKTADHGTTNGNARKVGRPRKDSKKDAPLPPPPPPPPAASASASASASAAAPAVGRTARKTRSQGPAEVSSARIGSSWFLLLEKRPAGFYADADPSFWDIVGFLLHVVDSVVPARGCGVGHWQGFQARVKLKSVCQPRQKRITKRLLASPSSKLNLTSGLHS</sequence>
<reference evidence="2 3" key="1">
    <citation type="journal article" date="2015" name="BMC Genomics">
        <title>Gene expression during zombie ant biting behavior reflects the complexity underlying fungal parasitic behavioral manipulation.</title>
        <authorList>
            <person name="de Bekker C."/>
            <person name="Ohm R.A."/>
            <person name="Loreto R.G."/>
            <person name="Sebastian A."/>
            <person name="Albert I."/>
            <person name="Merrow M."/>
            <person name="Brachmann A."/>
            <person name="Hughes D.P."/>
        </authorList>
    </citation>
    <scope>NUCLEOTIDE SEQUENCE [LARGE SCALE GENOMIC DNA]</scope>
    <source>
        <strain evidence="2 3">SC16a</strain>
    </source>
</reference>
<gene>
    <name evidence="2" type="ORF">XA68_11684</name>
</gene>
<organism evidence="2 3">
    <name type="scientific">Ophiocordyceps unilateralis</name>
    <name type="common">Zombie-ant fungus</name>
    <name type="synonym">Torrubia unilateralis</name>
    <dbReference type="NCBI Taxonomy" id="268505"/>
    <lineage>
        <taxon>Eukaryota</taxon>
        <taxon>Fungi</taxon>
        <taxon>Dikarya</taxon>
        <taxon>Ascomycota</taxon>
        <taxon>Pezizomycotina</taxon>
        <taxon>Sordariomycetes</taxon>
        <taxon>Hypocreomycetidae</taxon>
        <taxon>Hypocreales</taxon>
        <taxon>Ophiocordycipitaceae</taxon>
        <taxon>Ophiocordyceps</taxon>
    </lineage>
</organism>
<evidence type="ECO:0000313" key="2">
    <source>
        <dbReference type="EMBL" id="PFH59945.1"/>
    </source>
</evidence>
<feature type="compositionally biased region" description="Low complexity" evidence="1">
    <location>
        <begin position="97"/>
        <end position="109"/>
    </location>
</feature>
<evidence type="ECO:0000256" key="1">
    <source>
        <dbReference type="SAM" id="MobiDB-lite"/>
    </source>
</evidence>
<dbReference type="Proteomes" id="UP000037136">
    <property type="component" value="Unassembled WGS sequence"/>
</dbReference>
<dbReference type="AlphaFoldDB" id="A0A2A9PEL2"/>
<feature type="compositionally biased region" description="Low complexity" evidence="1">
    <location>
        <begin position="225"/>
        <end position="239"/>
    </location>
</feature>